<sequence>MGGRGGGRAGGRWAVEAEVKAEQAAEVEVEAELVGRRMRRQSGRLRWRRSGGRQRRLSSPCGRQLRLRWRRSGRPVAEAASWAAGEGRARVETMTYALRVAATDDD</sequence>
<organism evidence="1 2">
    <name type="scientific">Oryza rufipogon</name>
    <name type="common">Brownbeard rice</name>
    <name type="synonym">Asian wild rice</name>
    <dbReference type="NCBI Taxonomy" id="4529"/>
    <lineage>
        <taxon>Eukaryota</taxon>
        <taxon>Viridiplantae</taxon>
        <taxon>Streptophyta</taxon>
        <taxon>Embryophyta</taxon>
        <taxon>Tracheophyta</taxon>
        <taxon>Spermatophyta</taxon>
        <taxon>Magnoliopsida</taxon>
        <taxon>Liliopsida</taxon>
        <taxon>Poales</taxon>
        <taxon>Poaceae</taxon>
        <taxon>BOP clade</taxon>
        <taxon>Oryzoideae</taxon>
        <taxon>Oryzeae</taxon>
        <taxon>Oryzinae</taxon>
        <taxon>Oryza</taxon>
    </lineage>
</organism>
<dbReference type="HOGENOM" id="CLU_2227600_0_0_1"/>
<dbReference type="Proteomes" id="UP000008022">
    <property type="component" value="Unassembled WGS sequence"/>
</dbReference>
<dbReference type="Gramene" id="ORUFI07G10380.1">
    <property type="protein sequence ID" value="ORUFI07G10380.1"/>
    <property type="gene ID" value="ORUFI07G10380"/>
</dbReference>
<reference evidence="2" key="1">
    <citation type="submission" date="2013-06" db="EMBL/GenBank/DDBJ databases">
        <authorList>
            <person name="Zhao Q."/>
        </authorList>
    </citation>
    <scope>NUCLEOTIDE SEQUENCE</scope>
    <source>
        <strain evidence="2">cv. W1943</strain>
    </source>
</reference>
<reference evidence="1" key="2">
    <citation type="submission" date="2015-06" db="UniProtKB">
        <authorList>
            <consortium name="EnsemblPlants"/>
        </authorList>
    </citation>
    <scope>IDENTIFICATION</scope>
</reference>
<dbReference type="EnsemblPlants" id="ORUFI07G10380.1">
    <property type="protein sequence ID" value="ORUFI07G10380.1"/>
    <property type="gene ID" value="ORUFI07G10380"/>
</dbReference>
<accession>A0A0E0Q6P2</accession>
<evidence type="ECO:0000313" key="2">
    <source>
        <dbReference type="Proteomes" id="UP000008022"/>
    </source>
</evidence>
<proteinExistence type="predicted"/>
<dbReference type="AlphaFoldDB" id="A0A0E0Q6P2"/>
<keyword evidence="2" id="KW-1185">Reference proteome</keyword>
<name>A0A0E0Q6P2_ORYRU</name>
<evidence type="ECO:0000313" key="1">
    <source>
        <dbReference type="EnsemblPlants" id="ORUFI07G10380.1"/>
    </source>
</evidence>
<protein>
    <submittedName>
        <fullName evidence="1">Uncharacterized protein</fullName>
    </submittedName>
</protein>